<evidence type="ECO:0000256" key="10">
    <source>
        <dbReference type="ARBA" id="ARBA00022833"/>
    </source>
</evidence>
<accession>A0A3S2N1E3</accession>
<dbReference type="EMBL" id="CM012442">
    <property type="protein sequence ID" value="RVE71340.1"/>
    <property type="molecule type" value="Genomic_DNA"/>
</dbReference>
<keyword evidence="4" id="KW-0964">Secreted</keyword>
<dbReference type="Gene3D" id="3.30.70.340">
    <property type="entry name" value="Metallocarboxypeptidase-like"/>
    <property type="match status" value="1"/>
</dbReference>
<evidence type="ECO:0000256" key="15">
    <source>
        <dbReference type="ARBA" id="ARBA00040642"/>
    </source>
</evidence>
<dbReference type="SUPFAM" id="SSF54897">
    <property type="entry name" value="Protease propeptides/inhibitors"/>
    <property type="match status" value="1"/>
</dbReference>
<evidence type="ECO:0000256" key="7">
    <source>
        <dbReference type="ARBA" id="ARBA00022723"/>
    </source>
</evidence>
<dbReference type="Gene3D" id="3.40.630.10">
    <property type="entry name" value="Zn peptidases"/>
    <property type="match status" value="1"/>
</dbReference>
<dbReference type="InterPro" id="IPR057247">
    <property type="entry name" value="CARBOXYPEPT_ZN_2"/>
</dbReference>
<evidence type="ECO:0000256" key="17">
    <source>
        <dbReference type="SAM" id="MobiDB-lite"/>
    </source>
</evidence>
<evidence type="ECO:0000259" key="18">
    <source>
        <dbReference type="PROSITE" id="PS52035"/>
    </source>
</evidence>
<name>A0A3S2N1E3_ORYJA</name>
<dbReference type="AlphaFoldDB" id="A0A3S2N1E3"/>
<dbReference type="SMART" id="SM00631">
    <property type="entry name" value="Zn_pept"/>
    <property type="match status" value="1"/>
</dbReference>
<keyword evidence="8" id="KW-0732">Signal</keyword>
<dbReference type="PRINTS" id="PR00765">
    <property type="entry name" value="CRBOXYPTASEA"/>
</dbReference>
<dbReference type="PANTHER" id="PTHR11705">
    <property type="entry name" value="PROTEASE FAMILY M14 CARBOXYPEPTIDASE A,B"/>
    <property type="match status" value="1"/>
</dbReference>
<dbReference type="EC" id="3.4.17.1" evidence="14"/>
<dbReference type="GO" id="GO:0008270">
    <property type="term" value="F:zinc ion binding"/>
    <property type="evidence" value="ECO:0007669"/>
    <property type="project" value="InterPro"/>
</dbReference>
<reference evidence="19 20" key="2">
    <citation type="submission" date="2019-01" db="EMBL/GenBank/DDBJ databases">
        <title>A chromosome length genome reference of the Java medaka (oryzias javanicus).</title>
        <authorList>
            <person name="Herpin A."/>
            <person name="Takehana Y."/>
            <person name="Naruse K."/>
            <person name="Ansai S."/>
            <person name="Kawaguchi M."/>
        </authorList>
    </citation>
    <scope>NUCLEOTIDE SEQUENCE [LARGE SCALE GENOMIC DNA]</scope>
    <source>
        <strain evidence="19">RS831</strain>
        <tissue evidence="19">Whole body</tissue>
    </source>
</reference>
<dbReference type="Pfam" id="PF02244">
    <property type="entry name" value="Propep_M14"/>
    <property type="match status" value="1"/>
</dbReference>
<dbReference type="PROSITE" id="PS52035">
    <property type="entry name" value="PEPTIDASE_M14"/>
    <property type="match status" value="1"/>
</dbReference>
<evidence type="ECO:0000256" key="9">
    <source>
        <dbReference type="ARBA" id="ARBA00022801"/>
    </source>
</evidence>
<feature type="domain" description="Peptidase M14" evidence="18">
    <location>
        <begin position="156"/>
        <end position="449"/>
    </location>
</feature>
<evidence type="ECO:0000256" key="14">
    <source>
        <dbReference type="ARBA" id="ARBA00039144"/>
    </source>
</evidence>
<dbReference type="InterPro" id="IPR034248">
    <property type="entry name" value="CPA_M14_CPD"/>
</dbReference>
<dbReference type="CDD" id="cd03870">
    <property type="entry name" value="M14_CPA"/>
    <property type="match status" value="1"/>
</dbReference>
<evidence type="ECO:0000256" key="5">
    <source>
        <dbReference type="ARBA" id="ARBA00022645"/>
    </source>
</evidence>
<proteinExistence type="inferred from homology"/>
<comment type="cofactor">
    <cofactor evidence="1">
        <name>Zn(2+)</name>
        <dbReference type="ChEBI" id="CHEBI:29105"/>
    </cofactor>
</comment>
<keyword evidence="12" id="KW-1015">Disulfide bond</keyword>
<feature type="compositionally biased region" description="Basic and acidic residues" evidence="17">
    <location>
        <begin position="1"/>
        <end position="14"/>
    </location>
</feature>
<evidence type="ECO:0000256" key="3">
    <source>
        <dbReference type="ARBA" id="ARBA00005988"/>
    </source>
</evidence>
<dbReference type="Proteomes" id="UP000283210">
    <property type="component" value="Chromosome 6"/>
</dbReference>
<feature type="region of interest" description="Disordered" evidence="17">
    <location>
        <begin position="1"/>
        <end position="31"/>
    </location>
</feature>
<evidence type="ECO:0000256" key="11">
    <source>
        <dbReference type="ARBA" id="ARBA00023049"/>
    </source>
</evidence>
<sequence length="454" mass="52080">MRNTQRCKDQRLERGGVSQQRSERSTHPPPRRKTMRLITLAALLVTVHCRDTFKGHQVLQIIPKDEAQLAFLKELEDVFELELDFWRRVTAVSCPVHVRVPFQILQFLKPLMESKDIRYFTMIDDLQAVLDEAQKEMELAASAPKPMNTDSFNYSRYHTLSEIYSFQDMLVSENPNLISKLVIGQSYKGRPLNVLKFSTGGTNRRAIWIDTGIHAREWITQASGIWFAKKIVTDYGRDPILTDILNGMDIFLEIVINPDGYEYTHSTNRLWRKNRKPDPTSDCVGVDLNRNWDAGFEGPGASSDPCSQTYHGPRAHSESEVKSIVDFVKSHGNIKAFISIHSYSQLLLYPYGYTRKPAKDQNELYNLAKKAVTDLTSLYGTYYRYGSIINTIYQSSGGSIDWTYEQGIKYSYTFELRDSGRHGFLLPSDQIVPTSLETWLALTAIMDRTLKNPY</sequence>
<dbReference type="GO" id="GO:0005615">
    <property type="term" value="C:extracellular space"/>
    <property type="evidence" value="ECO:0007669"/>
    <property type="project" value="TreeGrafter"/>
</dbReference>
<keyword evidence="7" id="KW-0479">Metal-binding</keyword>
<dbReference type="InterPro" id="IPR036990">
    <property type="entry name" value="M14A-like_propep"/>
</dbReference>
<evidence type="ECO:0000256" key="2">
    <source>
        <dbReference type="ARBA" id="ARBA00004613"/>
    </source>
</evidence>
<comment type="catalytic activity">
    <reaction evidence="13">
        <text>Release of a C-terminal amino acid, but little or no action with -Asp, -Glu, -Arg, -Lys or -Pro.</text>
        <dbReference type="EC" id="3.4.17.1"/>
    </reaction>
</comment>
<dbReference type="GO" id="GO:0006508">
    <property type="term" value="P:proteolysis"/>
    <property type="evidence" value="ECO:0007669"/>
    <property type="project" value="UniProtKB-KW"/>
</dbReference>
<dbReference type="InterPro" id="IPR003146">
    <property type="entry name" value="M14A_act_pep"/>
</dbReference>
<reference evidence="19 20" key="1">
    <citation type="submission" date="2018-11" db="EMBL/GenBank/DDBJ databases">
        <authorList>
            <person name="Lopez-Roques C."/>
            <person name="Donnadieu C."/>
            <person name="Bouchez O."/>
            <person name="Klopp C."/>
            <person name="Cabau C."/>
            <person name="Zahm M."/>
        </authorList>
    </citation>
    <scope>NUCLEOTIDE SEQUENCE [LARGE SCALE GENOMIC DNA]</scope>
    <source>
        <strain evidence="19">RS831</strain>
        <tissue evidence="19">Whole body</tissue>
    </source>
</reference>
<evidence type="ECO:0000313" key="19">
    <source>
        <dbReference type="EMBL" id="RVE71340.1"/>
    </source>
</evidence>
<comment type="subcellular location">
    <subcellularLocation>
        <location evidence="2">Secreted</location>
    </subcellularLocation>
</comment>
<keyword evidence="20" id="KW-1185">Reference proteome</keyword>
<evidence type="ECO:0000313" key="20">
    <source>
        <dbReference type="Proteomes" id="UP000283210"/>
    </source>
</evidence>
<dbReference type="FunFam" id="3.30.70.340:FF:000001">
    <property type="entry name" value="Carboxypeptidase A5"/>
    <property type="match status" value="1"/>
</dbReference>
<dbReference type="GO" id="GO:0004181">
    <property type="term" value="F:metallocarboxypeptidase activity"/>
    <property type="evidence" value="ECO:0007669"/>
    <property type="project" value="UniProtKB-EC"/>
</dbReference>
<dbReference type="PANTHER" id="PTHR11705:SF94">
    <property type="entry name" value="CARBOXYPEPTIDASE A1"/>
    <property type="match status" value="1"/>
</dbReference>
<dbReference type="Pfam" id="PF00246">
    <property type="entry name" value="Peptidase_M14"/>
    <property type="match status" value="1"/>
</dbReference>
<keyword evidence="6" id="KW-0645">Protease</keyword>
<evidence type="ECO:0000256" key="16">
    <source>
        <dbReference type="PROSITE-ProRule" id="PRU01379"/>
    </source>
</evidence>
<dbReference type="FunFam" id="3.40.630.10:FF:000132">
    <property type="entry name" value="Carboxypeptidase A1"/>
    <property type="match status" value="1"/>
</dbReference>
<keyword evidence="5" id="KW-0121">Carboxypeptidase</keyword>
<evidence type="ECO:0000256" key="8">
    <source>
        <dbReference type="ARBA" id="ARBA00022729"/>
    </source>
</evidence>
<gene>
    <name evidence="19" type="ORF">OJAV_G00050740</name>
</gene>
<evidence type="ECO:0000256" key="12">
    <source>
        <dbReference type="ARBA" id="ARBA00023157"/>
    </source>
</evidence>
<dbReference type="InterPro" id="IPR000834">
    <property type="entry name" value="Peptidase_M14"/>
</dbReference>
<keyword evidence="11" id="KW-0482">Metalloprotease</keyword>
<evidence type="ECO:0000256" key="1">
    <source>
        <dbReference type="ARBA" id="ARBA00001947"/>
    </source>
</evidence>
<evidence type="ECO:0000256" key="6">
    <source>
        <dbReference type="ARBA" id="ARBA00022670"/>
    </source>
</evidence>
<evidence type="ECO:0000256" key="4">
    <source>
        <dbReference type="ARBA" id="ARBA00022525"/>
    </source>
</evidence>
<keyword evidence="10" id="KW-0862">Zinc</keyword>
<keyword evidence="9" id="KW-0378">Hydrolase</keyword>
<dbReference type="OrthoDB" id="3626597at2759"/>
<feature type="active site" description="Proton donor/acceptor" evidence="16">
    <location>
        <position position="415"/>
    </location>
</feature>
<organism evidence="19 20">
    <name type="scientific">Oryzias javanicus</name>
    <name type="common">Javanese ricefish</name>
    <name type="synonym">Aplocheilus javanicus</name>
    <dbReference type="NCBI Taxonomy" id="123683"/>
    <lineage>
        <taxon>Eukaryota</taxon>
        <taxon>Metazoa</taxon>
        <taxon>Chordata</taxon>
        <taxon>Craniata</taxon>
        <taxon>Vertebrata</taxon>
        <taxon>Euteleostomi</taxon>
        <taxon>Actinopterygii</taxon>
        <taxon>Neopterygii</taxon>
        <taxon>Teleostei</taxon>
        <taxon>Neoteleostei</taxon>
        <taxon>Acanthomorphata</taxon>
        <taxon>Ovalentaria</taxon>
        <taxon>Atherinomorphae</taxon>
        <taxon>Beloniformes</taxon>
        <taxon>Adrianichthyidae</taxon>
        <taxon>Oryziinae</taxon>
        <taxon>Oryzias</taxon>
    </lineage>
</organism>
<dbReference type="SUPFAM" id="SSF53187">
    <property type="entry name" value="Zn-dependent exopeptidases"/>
    <property type="match status" value="1"/>
</dbReference>
<dbReference type="PROSITE" id="PS00133">
    <property type="entry name" value="CARBOXYPEPT_ZN_2"/>
    <property type="match status" value="1"/>
</dbReference>
<comment type="similarity">
    <text evidence="3 16">Belongs to the peptidase M14 family.</text>
</comment>
<protein>
    <recommendedName>
        <fullName evidence="15">Carboxypeptidase A1</fullName>
        <ecNumber evidence="14">3.4.17.1</ecNumber>
    </recommendedName>
</protein>
<evidence type="ECO:0000256" key="13">
    <source>
        <dbReference type="ARBA" id="ARBA00036253"/>
    </source>
</evidence>